<feature type="coiled-coil region" evidence="1">
    <location>
        <begin position="10"/>
        <end position="44"/>
    </location>
</feature>
<protein>
    <recommendedName>
        <fullName evidence="4">Mobilization protein</fullName>
    </recommendedName>
</protein>
<proteinExistence type="predicted"/>
<name>N8QJ22_9GAMM</name>
<dbReference type="RefSeq" id="WP_004650376.1">
    <property type="nucleotide sequence ID" value="NZ_KB849173.1"/>
</dbReference>
<dbReference type="PATRIC" id="fig|1217715.3.peg.162"/>
<comment type="caution">
    <text evidence="2">The sequence shown here is derived from an EMBL/GenBank/DDBJ whole genome shotgun (WGS) entry which is preliminary data.</text>
</comment>
<evidence type="ECO:0000313" key="2">
    <source>
        <dbReference type="EMBL" id="ENU21299.1"/>
    </source>
</evidence>
<dbReference type="Proteomes" id="UP000013086">
    <property type="component" value="Unassembled WGS sequence"/>
</dbReference>
<dbReference type="EMBL" id="APOH01000006">
    <property type="protein sequence ID" value="ENU21299.1"/>
    <property type="molecule type" value="Genomic_DNA"/>
</dbReference>
<organism evidence="2 3">
    <name type="scientific">Acinetobacter bohemicus ANC 3994</name>
    <dbReference type="NCBI Taxonomy" id="1217715"/>
    <lineage>
        <taxon>Bacteria</taxon>
        <taxon>Pseudomonadati</taxon>
        <taxon>Pseudomonadota</taxon>
        <taxon>Gammaproteobacteria</taxon>
        <taxon>Moraxellales</taxon>
        <taxon>Moraxellaceae</taxon>
        <taxon>Acinetobacter</taxon>
    </lineage>
</organism>
<accession>N8QJ22</accession>
<evidence type="ECO:0000313" key="3">
    <source>
        <dbReference type="Proteomes" id="UP000013086"/>
    </source>
</evidence>
<gene>
    <name evidence="2" type="ORF">F994_00173</name>
</gene>
<keyword evidence="1" id="KW-0175">Coiled coil</keyword>
<reference evidence="2 3" key="1">
    <citation type="submission" date="2013-02" db="EMBL/GenBank/DDBJ databases">
        <title>The Genome Sequence of Acinetobacter sp. ANC 3994.</title>
        <authorList>
            <consortium name="The Broad Institute Genome Sequencing Platform"/>
            <consortium name="The Broad Institute Genome Sequencing Center for Infectious Disease"/>
            <person name="Cerqueira G."/>
            <person name="Feldgarden M."/>
            <person name="Courvalin P."/>
            <person name="Perichon B."/>
            <person name="Grillot-Courvalin C."/>
            <person name="Clermont D."/>
            <person name="Rocha E."/>
            <person name="Yoon E.-J."/>
            <person name="Nemec A."/>
            <person name="Walker B."/>
            <person name="Young S.K."/>
            <person name="Zeng Q."/>
            <person name="Gargeya S."/>
            <person name="Fitzgerald M."/>
            <person name="Haas B."/>
            <person name="Abouelleil A."/>
            <person name="Alvarado L."/>
            <person name="Arachchi H.M."/>
            <person name="Berlin A.M."/>
            <person name="Chapman S.B."/>
            <person name="Dewar J."/>
            <person name="Goldberg J."/>
            <person name="Griggs A."/>
            <person name="Gujja S."/>
            <person name="Hansen M."/>
            <person name="Howarth C."/>
            <person name="Imamovic A."/>
            <person name="Larimer J."/>
            <person name="McCowan C."/>
            <person name="Murphy C."/>
            <person name="Neiman D."/>
            <person name="Pearson M."/>
            <person name="Priest M."/>
            <person name="Roberts A."/>
            <person name="Saif S."/>
            <person name="Shea T."/>
            <person name="Sisk P."/>
            <person name="Sykes S."/>
            <person name="Wortman J."/>
            <person name="Nusbaum C."/>
            <person name="Birren B."/>
        </authorList>
    </citation>
    <scope>NUCLEOTIDE SEQUENCE [LARGE SCALE GENOMIC DNA]</scope>
    <source>
        <strain evidence="2 3">ANC 3994</strain>
    </source>
</reference>
<evidence type="ECO:0000256" key="1">
    <source>
        <dbReference type="SAM" id="Coils"/>
    </source>
</evidence>
<evidence type="ECO:0008006" key="4">
    <source>
        <dbReference type="Google" id="ProtNLM"/>
    </source>
</evidence>
<dbReference type="HOGENOM" id="CLU_1998912_0_0_6"/>
<dbReference type="AlphaFoldDB" id="N8QJ22"/>
<sequence>MSRTNIDEQLILINEQKKAQLEKLTQLKNREKDLRAQQRKKERDLTRQQDTRLKIILGSFYLRQFKQNPALLESIKNDLVSFASEPEGKAKEQNLTVLKELLNIEDPNVELLHSFWKIGNPDFK</sequence>